<dbReference type="Proteomes" id="UP000001947">
    <property type="component" value="Chromosome"/>
</dbReference>
<dbReference type="AlphaFoldDB" id="Q21P65"/>
<dbReference type="STRING" id="203122.Sde_0250"/>
<evidence type="ECO:0000313" key="3">
    <source>
        <dbReference type="Proteomes" id="UP000001947"/>
    </source>
</evidence>
<reference evidence="2 3" key="1">
    <citation type="journal article" date="2008" name="PLoS Genet.">
        <title>Complete genome sequence of the complex carbohydrate-degrading marine bacterium, Saccharophagus degradans strain 2-40 T.</title>
        <authorList>
            <person name="Weiner R.M."/>
            <person name="Taylor L.E.II."/>
            <person name="Henrissat B."/>
            <person name="Hauser L."/>
            <person name="Land M."/>
            <person name="Coutinho P.M."/>
            <person name="Rancurel C."/>
            <person name="Saunders E.H."/>
            <person name="Longmire A.G."/>
            <person name="Zhang H."/>
            <person name="Bayer E.A."/>
            <person name="Gilbert H.J."/>
            <person name="Larimer F."/>
            <person name="Zhulin I.B."/>
            <person name="Ekborg N.A."/>
            <person name="Lamed R."/>
            <person name="Richardson P.M."/>
            <person name="Borovok I."/>
            <person name="Hutcheson S."/>
        </authorList>
    </citation>
    <scope>NUCLEOTIDE SEQUENCE [LARGE SCALE GENOMIC DNA]</scope>
    <source>
        <strain evidence="3">2-40 / ATCC 43961 / DSM 17024</strain>
    </source>
</reference>
<proteinExistence type="predicted"/>
<keyword evidence="1" id="KW-0812">Transmembrane</keyword>
<organism evidence="2 3">
    <name type="scientific">Saccharophagus degradans (strain 2-40 / ATCC 43961 / DSM 17024)</name>
    <dbReference type="NCBI Taxonomy" id="203122"/>
    <lineage>
        <taxon>Bacteria</taxon>
        <taxon>Pseudomonadati</taxon>
        <taxon>Pseudomonadota</taxon>
        <taxon>Gammaproteobacteria</taxon>
        <taxon>Cellvibrionales</taxon>
        <taxon>Cellvibrionaceae</taxon>
        <taxon>Saccharophagus</taxon>
    </lineage>
</organism>
<protein>
    <recommendedName>
        <fullName evidence="4">Zinc-finger domain-containing protein</fullName>
    </recommendedName>
</protein>
<feature type="transmembrane region" description="Helical" evidence="1">
    <location>
        <begin position="90"/>
        <end position="110"/>
    </location>
</feature>
<gene>
    <name evidence="2" type="ordered locus">Sde_0250</name>
</gene>
<name>Q21P65_SACD2</name>
<dbReference type="EMBL" id="CP000282">
    <property type="protein sequence ID" value="ABD79514.1"/>
    <property type="molecule type" value="Genomic_DNA"/>
</dbReference>
<keyword evidence="3" id="KW-1185">Reference proteome</keyword>
<evidence type="ECO:0008006" key="4">
    <source>
        <dbReference type="Google" id="ProtNLM"/>
    </source>
</evidence>
<evidence type="ECO:0000256" key="1">
    <source>
        <dbReference type="SAM" id="Phobius"/>
    </source>
</evidence>
<accession>Q21P65</accession>
<keyword evidence="1" id="KW-1133">Transmembrane helix</keyword>
<dbReference type="KEGG" id="sde:Sde_0250"/>
<sequence length="241" mass="26281">MKHTMINCDDFDNQLNAFIRDGLGVDAHIAMRDHVVGCSACAQLLQERKAYLNAVCAVKAPALSPNKSAQLLANAVEQGKKRSPAAANDYGFIKGFIAASVLAVAVFIGFNQYQTLVLNNKPQLVENSIPIMPSVSDSREITLIIHSPQKMEAAQLVIQLPVELSIAGEEHLSEVEYIVDLQAGENRFVLPIVPEPYAMYVEDLKLSASLLYKNSKKDFELDIDLTTPQKSAEEPSGTPVG</sequence>
<dbReference type="HOGENOM" id="CLU_1151153_0_0_6"/>
<evidence type="ECO:0000313" key="2">
    <source>
        <dbReference type="EMBL" id="ABD79514.1"/>
    </source>
</evidence>
<keyword evidence="1" id="KW-0472">Membrane</keyword>